<dbReference type="Gene3D" id="1.20.120.160">
    <property type="entry name" value="HPT domain"/>
    <property type="match status" value="1"/>
</dbReference>
<dbReference type="CDD" id="cd01949">
    <property type="entry name" value="GGDEF"/>
    <property type="match status" value="1"/>
</dbReference>
<dbReference type="SUPFAM" id="SSF47226">
    <property type="entry name" value="Histidine-containing phosphotransfer domain, HPT domain"/>
    <property type="match status" value="1"/>
</dbReference>
<dbReference type="GO" id="GO:0052621">
    <property type="term" value="F:diguanylate cyclase activity"/>
    <property type="evidence" value="ECO:0007669"/>
    <property type="project" value="UniProtKB-EC"/>
</dbReference>
<gene>
    <name evidence="10" type="ORF">DXX92_08155</name>
</gene>
<dbReference type="InterPro" id="IPR011006">
    <property type="entry name" value="CheY-like_superfamily"/>
</dbReference>
<dbReference type="PANTHER" id="PTHR45138:SF9">
    <property type="entry name" value="DIGUANYLATE CYCLASE DGCM-RELATED"/>
    <property type="match status" value="1"/>
</dbReference>
<dbReference type="AlphaFoldDB" id="A0A3E0UEL5"/>
<feature type="domain" description="HPt" evidence="9">
    <location>
        <begin position="337"/>
        <end position="434"/>
    </location>
</feature>
<protein>
    <recommendedName>
        <fullName evidence="2">diguanylate cyclase</fullName>
        <ecNumber evidence="2">2.7.7.65</ecNumber>
    </recommendedName>
</protein>
<dbReference type="GO" id="GO:0043709">
    <property type="term" value="P:cell adhesion involved in single-species biofilm formation"/>
    <property type="evidence" value="ECO:0007669"/>
    <property type="project" value="TreeGrafter"/>
</dbReference>
<dbReference type="SUPFAM" id="SSF55073">
    <property type="entry name" value="Nucleotide cyclase"/>
    <property type="match status" value="1"/>
</dbReference>
<feature type="modified residue" description="Phosphohistidine" evidence="5">
    <location>
        <position position="376"/>
    </location>
</feature>
<keyword evidence="3" id="KW-0902">Two-component regulatory system</keyword>
<evidence type="ECO:0000256" key="2">
    <source>
        <dbReference type="ARBA" id="ARBA00012528"/>
    </source>
</evidence>
<comment type="caution">
    <text evidence="10">The sequence shown here is derived from an EMBL/GenBank/DDBJ whole genome shotgun (WGS) entry which is preliminary data.</text>
</comment>
<dbReference type="NCBIfam" id="TIGR00254">
    <property type="entry name" value="GGDEF"/>
    <property type="match status" value="1"/>
</dbReference>
<dbReference type="PANTHER" id="PTHR45138">
    <property type="entry name" value="REGULATORY COMPONENTS OF SENSORY TRANSDUCTION SYSTEM"/>
    <property type="match status" value="1"/>
</dbReference>
<evidence type="ECO:0000256" key="4">
    <source>
        <dbReference type="ARBA" id="ARBA00034247"/>
    </source>
</evidence>
<dbReference type="RefSeq" id="WP_116000000.1">
    <property type="nucleotide sequence ID" value="NZ_QUOV01000001.1"/>
</dbReference>
<dbReference type="InterPro" id="IPR001789">
    <property type="entry name" value="Sig_transdc_resp-reg_receiver"/>
</dbReference>
<dbReference type="Pfam" id="PF00990">
    <property type="entry name" value="GGDEF"/>
    <property type="match status" value="1"/>
</dbReference>
<evidence type="ECO:0000256" key="1">
    <source>
        <dbReference type="ARBA" id="ARBA00001946"/>
    </source>
</evidence>
<dbReference type="Pfam" id="PF00072">
    <property type="entry name" value="Response_reg"/>
    <property type="match status" value="1"/>
</dbReference>
<evidence type="ECO:0000259" key="8">
    <source>
        <dbReference type="PROSITE" id="PS50887"/>
    </source>
</evidence>
<dbReference type="GO" id="GO:1902201">
    <property type="term" value="P:negative regulation of bacterial-type flagellum-dependent cell motility"/>
    <property type="evidence" value="ECO:0007669"/>
    <property type="project" value="TreeGrafter"/>
</dbReference>
<evidence type="ECO:0000256" key="5">
    <source>
        <dbReference type="PROSITE-ProRule" id="PRU00110"/>
    </source>
</evidence>
<accession>A0A3E0UEL5</accession>
<dbReference type="GO" id="GO:0004672">
    <property type="term" value="F:protein kinase activity"/>
    <property type="evidence" value="ECO:0007669"/>
    <property type="project" value="UniProtKB-ARBA"/>
</dbReference>
<dbReference type="GO" id="GO:0000160">
    <property type="term" value="P:phosphorelay signal transduction system"/>
    <property type="evidence" value="ECO:0007669"/>
    <property type="project" value="UniProtKB-KW"/>
</dbReference>
<dbReference type="SUPFAM" id="SSF52172">
    <property type="entry name" value="CheY-like"/>
    <property type="match status" value="1"/>
</dbReference>
<dbReference type="InterPro" id="IPR008207">
    <property type="entry name" value="Sig_transdc_His_kin_Hpt_dom"/>
</dbReference>
<dbReference type="GO" id="GO:0005886">
    <property type="term" value="C:plasma membrane"/>
    <property type="evidence" value="ECO:0007669"/>
    <property type="project" value="TreeGrafter"/>
</dbReference>
<dbReference type="Gene3D" id="3.30.70.270">
    <property type="match status" value="1"/>
</dbReference>
<evidence type="ECO:0000313" key="10">
    <source>
        <dbReference type="EMBL" id="REL35326.1"/>
    </source>
</evidence>
<dbReference type="Gene3D" id="3.40.50.2300">
    <property type="match status" value="1"/>
</dbReference>
<dbReference type="OrthoDB" id="9812260at2"/>
<evidence type="ECO:0000259" key="9">
    <source>
        <dbReference type="PROSITE" id="PS50894"/>
    </source>
</evidence>
<sequence>MYTVLAADDAKDTLMLLEFDLQAEGYQVLKAEDGESALAAIDNNNVDILLLDLYMPGMSGIETLKQLKANPEQANIPVIMLSASDDEDKIVEALELGAHDYITKPYIAKVLLARIRNAIRLREKTLTLENLAQTDFLTKLNNKGSFEQLSLKAINQGSRAMNNMAIAMIDIDHFKAVNDNYGHEAGDIVLKQFAQLLAQTFRDYDIIGRVGGEEFAVCMPEVNQRDAVNACDRFRKAVEQTPMELGNEQIFVTTSIGVACAQHIEVGYDFNQMMQTADKFLYDAKQLSRNVTLSHPPEGQEETVQQTPAQTTAVNENSEQGFVGIDYQVGLSNVLGDDDLFKEILKMFFDDHHQDGIKIQQAIDTDDQASVKHLVHTLKGVACSVGAMQLFDRAKQLDFAVNDGDKESYQGLFDNVSFELNRVITGIKTELNIS</sequence>
<proteinExistence type="predicted"/>
<evidence type="ECO:0000256" key="6">
    <source>
        <dbReference type="PROSITE-ProRule" id="PRU00169"/>
    </source>
</evidence>
<dbReference type="FunFam" id="3.30.70.270:FF:000001">
    <property type="entry name" value="Diguanylate cyclase domain protein"/>
    <property type="match status" value="1"/>
</dbReference>
<dbReference type="InterPro" id="IPR029787">
    <property type="entry name" value="Nucleotide_cyclase"/>
</dbReference>
<dbReference type="Proteomes" id="UP000256999">
    <property type="component" value="Unassembled WGS sequence"/>
</dbReference>
<feature type="domain" description="GGDEF" evidence="8">
    <location>
        <begin position="162"/>
        <end position="297"/>
    </location>
</feature>
<feature type="modified residue" description="4-aspartylphosphate" evidence="6">
    <location>
        <position position="52"/>
    </location>
</feature>
<comment type="cofactor">
    <cofactor evidence="1">
        <name>Mg(2+)</name>
        <dbReference type="ChEBI" id="CHEBI:18420"/>
    </cofactor>
</comment>
<name>A0A3E0UEL5_9GAMM</name>
<reference evidence="10 11" key="1">
    <citation type="submission" date="2018-08" db="EMBL/GenBank/DDBJ databases">
        <title>Thalassotalea euphylliae genome.</title>
        <authorList>
            <person name="Summers S."/>
            <person name="Rice S.A."/>
            <person name="Freckelton M.L."/>
            <person name="Nedved B.T."/>
            <person name="Hadfield M.G."/>
        </authorList>
    </citation>
    <scope>NUCLEOTIDE SEQUENCE [LARGE SCALE GENOMIC DNA]</scope>
    <source>
        <strain evidence="10 11">H2</strain>
    </source>
</reference>
<dbReference type="PROSITE" id="PS50894">
    <property type="entry name" value="HPT"/>
    <property type="match status" value="1"/>
</dbReference>
<keyword evidence="6" id="KW-0597">Phosphoprotein</keyword>
<organism evidence="10 11">
    <name type="scientific">Thalassotalea euphylliae</name>
    <dbReference type="NCBI Taxonomy" id="1655234"/>
    <lineage>
        <taxon>Bacteria</taxon>
        <taxon>Pseudomonadati</taxon>
        <taxon>Pseudomonadota</taxon>
        <taxon>Gammaproteobacteria</taxon>
        <taxon>Alteromonadales</taxon>
        <taxon>Colwelliaceae</taxon>
        <taxon>Thalassotalea</taxon>
    </lineage>
</organism>
<dbReference type="SMART" id="SM00267">
    <property type="entry name" value="GGDEF"/>
    <property type="match status" value="1"/>
</dbReference>
<dbReference type="EC" id="2.7.7.65" evidence="2"/>
<dbReference type="PROSITE" id="PS50887">
    <property type="entry name" value="GGDEF"/>
    <property type="match status" value="1"/>
</dbReference>
<dbReference type="PROSITE" id="PS50110">
    <property type="entry name" value="RESPONSE_REGULATORY"/>
    <property type="match status" value="1"/>
</dbReference>
<dbReference type="InterPro" id="IPR050469">
    <property type="entry name" value="Diguanylate_Cyclase"/>
</dbReference>
<evidence type="ECO:0000256" key="3">
    <source>
        <dbReference type="ARBA" id="ARBA00023012"/>
    </source>
</evidence>
<dbReference type="InterPro" id="IPR000160">
    <property type="entry name" value="GGDEF_dom"/>
</dbReference>
<dbReference type="SMART" id="SM00448">
    <property type="entry name" value="REC"/>
    <property type="match status" value="1"/>
</dbReference>
<feature type="domain" description="Response regulatory" evidence="7">
    <location>
        <begin position="3"/>
        <end position="119"/>
    </location>
</feature>
<dbReference type="Pfam" id="PF01627">
    <property type="entry name" value="Hpt"/>
    <property type="match status" value="1"/>
</dbReference>
<evidence type="ECO:0000313" key="11">
    <source>
        <dbReference type="Proteomes" id="UP000256999"/>
    </source>
</evidence>
<dbReference type="InterPro" id="IPR036641">
    <property type="entry name" value="HPT_dom_sf"/>
</dbReference>
<dbReference type="EMBL" id="QUOV01000001">
    <property type="protein sequence ID" value="REL35326.1"/>
    <property type="molecule type" value="Genomic_DNA"/>
</dbReference>
<comment type="catalytic activity">
    <reaction evidence="4">
        <text>2 GTP = 3',3'-c-di-GMP + 2 diphosphate</text>
        <dbReference type="Rhea" id="RHEA:24898"/>
        <dbReference type="ChEBI" id="CHEBI:33019"/>
        <dbReference type="ChEBI" id="CHEBI:37565"/>
        <dbReference type="ChEBI" id="CHEBI:58805"/>
        <dbReference type="EC" id="2.7.7.65"/>
    </reaction>
</comment>
<dbReference type="InterPro" id="IPR043128">
    <property type="entry name" value="Rev_trsase/Diguanyl_cyclase"/>
</dbReference>
<evidence type="ECO:0000259" key="7">
    <source>
        <dbReference type="PROSITE" id="PS50110"/>
    </source>
</evidence>